<dbReference type="EMBL" id="SJDL01000025">
    <property type="protein sequence ID" value="TBW53341.1"/>
    <property type="molecule type" value="Genomic_DNA"/>
</dbReference>
<comment type="caution">
    <text evidence="2">The sequence shown here is derived from an EMBL/GenBank/DDBJ whole genome shotgun (WGS) entry which is preliminary data.</text>
</comment>
<keyword evidence="1" id="KW-0732">Signal</keyword>
<keyword evidence="3" id="KW-1185">Reference proteome</keyword>
<name>A0ABY1ZK80_9GAMM</name>
<sequence length="318" mass="35686">MKSLLRISVIPFLLLFAVAVMADANYSGKKILFIDSYHAGFEWSDGIIQGAKDVLKGTGVELKVVHMDTKRNTSETFIKAKALEVKSTIEQFKPDVLIASDDNASKYVIVPYYRDTDLPVIFCAVNWDASTYGFPTKNVTGMVEVTLVPEIVRHLKYYADGDDIGFIGANTLTARKEYDNHRDLLGIDYKKAYFARNFHEWKEMFIKLQSEVDMAIMLNQVGISGWNDAEAIRFVEDNTRIPVGSWNRWVMPYSLLGVTNIPAEQGSWAAQAALKVLEGVPPSKIPLTHNKEGKLFFNPRIGKRLGIQTPPPFATISD</sequence>
<gene>
    <name evidence="2" type="ORF">EZI54_15275</name>
</gene>
<proteinExistence type="predicted"/>
<dbReference type="Gene3D" id="3.40.50.2300">
    <property type="match status" value="2"/>
</dbReference>
<dbReference type="PANTHER" id="PTHR35271:SF1">
    <property type="entry name" value="ABC TRANSPORTER, SUBSTRATE-BINDING LIPOPROTEIN"/>
    <property type="match status" value="1"/>
</dbReference>
<dbReference type="InterPro" id="IPR007487">
    <property type="entry name" value="ABC_transpt-TYRBP-like"/>
</dbReference>
<accession>A0ABY1ZK80</accession>
<dbReference type="PANTHER" id="PTHR35271">
    <property type="entry name" value="ABC TRANSPORTER, SUBSTRATE-BINDING LIPOPROTEIN-RELATED"/>
    <property type="match status" value="1"/>
</dbReference>
<dbReference type="RefSeq" id="WP_131482749.1">
    <property type="nucleotide sequence ID" value="NZ_SJDL01000025.1"/>
</dbReference>
<evidence type="ECO:0000313" key="3">
    <source>
        <dbReference type="Proteomes" id="UP000313645"/>
    </source>
</evidence>
<feature type="chain" id="PRO_5046367344" evidence="1">
    <location>
        <begin position="23"/>
        <end position="318"/>
    </location>
</feature>
<evidence type="ECO:0000256" key="1">
    <source>
        <dbReference type="SAM" id="SignalP"/>
    </source>
</evidence>
<evidence type="ECO:0000313" key="2">
    <source>
        <dbReference type="EMBL" id="TBW53341.1"/>
    </source>
</evidence>
<dbReference type="Pfam" id="PF04392">
    <property type="entry name" value="ABC_sub_bind"/>
    <property type="match status" value="1"/>
</dbReference>
<protein>
    <submittedName>
        <fullName evidence="2">ABC transporter substrate-binding protein</fullName>
    </submittedName>
</protein>
<organism evidence="2 3">
    <name type="scientific">Marinobacter halodurans</name>
    <dbReference type="NCBI Taxonomy" id="2528979"/>
    <lineage>
        <taxon>Bacteria</taxon>
        <taxon>Pseudomonadati</taxon>
        <taxon>Pseudomonadota</taxon>
        <taxon>Gammaproteobacteria</taxon>
        <taxon>Pseudomonadales</taxon>
        <taxon>Marinobacteraceae</taxon>
        <taxon>Marinobacter</taxon>
    </lineage>
</organism>
<dbReference type="Proteomes" id="UP000313645">
    <property type="component" value="Unassembled WGS sequence"/>
</dbReference>
<feature type="signal peptide" evidence="1">
    <location>
        <begin position="1"/>
        <end position="22"/>
    </location>
</feature>
<reference evidence="2 3" key="1">
    <citation type="submission" date="2019-02" db="EMBL/GenBank/DDBJ databases">
        <title>Marinobacter halodurans sp. nov., a marine bacterium isolated from sea tidal flat.</title>
        <authorList>
            <person name="Yoo Y."/>
            <person name="Lee D.W."/>
            <person name="Kim B.S."/>
            <person name="Kim J.-J."/>
        </authorList>
    </citation>
    <scope>NUCLEOTIDE SEQUENCE [LARGE SCALE GENOMIC DNA]</scope>
    <source>
        <strain evidence="2 3">YJ-S3-2</strain>
    </source>
</reference>